<evidence type="ECO:0000256" key="1">
    <source>
        <dbReference type="ARBA" id="ARBA00006601"/>
    </source>
</evidence>
<dbReference type="Proteomes" id="UP000681720">
    <property type="component" value="Unassembled WGS sequence"/>
</dbReference>
<reference evidence="5" key="1">
    <citation type="submission" date="2021-02" db="EMBL/GenBank/DDBJ databases">
        <authorList>
            <person name="Nowell W R."/>
        </authorList>
    </citation>
    <scope>NUCLEOTIDE SEQUENCE</scope>
</reference>
<feature type="domain" description="UDP-glucose/GDP-mannose dehydrogenase dimerisation" evidence="3">
    <location>
        <begin position="227"/>
        <end position="318"/>
    </location>
</feature>
<evidence type="ECO:0000313" key="5">
    <source>
        <dbReference type="EMBL" id="CAF3962879.1"/>
    </source>
</evidence>
<dbReference type="PIRSF" id="PIRSF000124">
    <property type="entry name" value="UDPglc_GDPman_dh"/>
    <property type="match status" value="1"/>
</dbReference>
<feature type="domain" description="UDP-glucose/GDP-mannose dehydrogenase N-terminal" evidence="4">
    <location>
        <begin position="22"/>
        <end position="209"/>
    </location>
</feature>
<dbReference type="SUPFAM" id="SSF48179">
    <property type="entry name" value="6-phosphogluconate dehydrogenase C-terminal domain-like"/>
    <property type="match status" value="1"/>
</dbReference>
<evidence type="ECO:0000256" key="2">
    <source>
        <dbReference type="ARBA" id="ARBA00015132"/>
    </source>
</evidence>
<feature type="non-terminal residue" evidence="5">
    <location>
        <position position="1"/>
    </location>
</feature>
<dbReference type="SUPFAM" id="SSF51735">
    <property type="entry name" value="NAD(P)-binding Rossmann-fold domains"/>
    <property type="match status" value="1"/>
</dbReference>
<dbReference type="PIRSF" id="PIRSF500136">
    <property type="entry name" value="UDP_ManNAc_DH"/>
    <property type="match status" value="1"/>
</dbReference>
<dbReference type="Pfam" id="PF03721">
    <property type="entry name" value="UDPG_MGDP_dh_N"/>
    <property type="match status" value="1"/>
</dbReference>
<dbReference type="NCBIfam" id="TIGR03026">
    <property type="entry name" value="NDP-sugDHase"/>
    <property type="match status" value="1"/>
</dbReference>
<dbReference type="InterPro" id="IPR008927">
    <property type="entry name" value="6-PGluconate_DH-like_C_sf"/>
</dbReference>
<evidence type="ECO:0000259" key="4">
    <source>
        <dbReference type="Pfam" id="PF03721"/>
    </source>
</evidence>
<dbReference type="InterPro" id="IPR036291">
    <property type="entry name" value="NAD(P)-bd_dom_sf"/>
</dbReference>
<name>A0A8S2MKG6_9BILA</name>
<dbReference type="GO" id="GO:0016628">
    <property type="term" value="F:oxidoreductase activity, acting on the CH-CH group of donors, NAD or NADP as acceptor"/>
    <property type="evidence" value="ECO:0007669"/>
    <property type="project" value="InterPro"/>
</dbReference>
<dbReference type="GO" id="GO:0051287">
    <property type="term" value="F:NAD binding"/>
    <property type="evidence" value="ECO:0007669"/>
    <property type="project" value="InterPro"/>
</dbReference>
<comment type="similarity">
    <text evidence="1">Belongs to the UDP-glucose/GDP-mannose dehydrogenase family.</text>
</comment>
<dbReference type="GO" id="GO:0000271">
    <property type="term" value="P:polysaccharide biosynthetic process"/>
    <property type="evidence" value="ECO:0007669"/>
    <property type="project" value="InterPro"/>
</dbReference>
<dbReference type="EMBL" id="CAJOBJ010003364">
    <property type="protein sequence ID" value="CAF3962879.1"/>
    <property type="molecule type" value="Genomic_DNA"/>
</dbReference>
<evidence type="ECO:0000259" key="3">
    <source>
        <dbReference type="Pfam" id="PF00984"/>
    </source>
</evidence>
<comment type="caution">
    <text evidence="5">The sequence shown here is derived from an EMBL/GenBank/DDBJ whole genome shotgun (WGS) entry which is preliminary data.</text>
</comment>
<dbReference type="PANTHER" id="PTHR43750:SF1">
    <property type="entry name" value="GDP-MANNOSE 6-DEHYDROGENASE"/>
    <property type="match status" value="1"/>
</dbReference>
<organism evidence="5 6">
    <name type="scientific">Rotaria magnacalcarata</name>
    <dbReference type="NCBI Taxonomy" id="392030"/>
    <lineage>
        <taxon>Eukaryota</taxon>
        <taxon>Metazoa</taxon>
        <taxon>Spiralia</taxon>
        <taxon>Gnathifera</taxon>
        <taxon>Rotifera</taxon>
        <taxon>Eurotatoria</taxon>
        <taxon>Bdelloidea</taxon>
        <taxon>Philodinida</taxon>
        <taxon>Philodinidae</taxon>
        <taxon>Rotaria</taxon>
    </lineage>
</organism>
<dbReference type="Pfam" id="PF00984">
    <property type="entry name" value="UDPG_MGDP_dh"/>
    <property type="match status" value="1"/>
</dbReference>
<gene>
    <name evidence="5" type="ORF">GIL414_LOCUS9725</name>
</gene>
<dbReference type="InterPro" id="IPR028359">
    <property type="entry name" value="UDP_ManNAc/GlcNAc_DH"/>
</dbReference>
<sequence>FDSFVLNFYTSSAELYHIRSMMKIGMIGLGKLGMPVALGMNMKGHDVMGYDLNPNCCQTQTFPHREMGPNQETSIEPLLQKSSIKFGSLEEVVDHAEIIFIAVQTPHDPEYEGITRIPKSRKNFDYTWLVSALEELSRAVEKKGEDRVIIVISTVLPGTIRKHVLPKLGSHIKLCYNPFFIAMGTTIRDFYNPEFILFGVHDSESAKKAETFYKTITDAPFYLTTIENAEMIKVSYNTYIGMKIVFGNTLMEICHKLPHCDVDIVTNALSLGGRRLMSGAYLRGGMGDGGGCHPRDNIALSWLAGELKLKHDFYSDIMQAREDQTEWLADLIVEYNGDKIILGKSFKPETNLTVGSPSLLLRSLLEERNVKVLMWDPHVDGMQIPEFAKLKAVYFIGTQHTYFQSFPFAAGSVVLDPFRYIPDQIDVRIIQIGSAKTGKF</sequence>
<dbReference type="InterPro" id="IPR036220">
    <property type="entry name" value="UDP-Glc/GDP-Man_DH_C_sf"/>
</dbReference>
<dbReference type="InterPro" id="IPR014026">
    <property type="entry name" value="UDP-Glc/GDP-Man_DH_dimer"/>
</dbReference>
<protein>
    <recommendedName>
        <fullName evidence="2">UDP-glucose 6-dehydrogenase</fullName>
    </recommendedName>
</protein>
<proteinExistence type="inferred from homology"/>
<dbReference type="GO" id="GO:0016616">
    <property type="term" value="F:oxidoreductase activity, acting on the CH-OH group of donors, NAD or NADP as acceptor"/>
    <property type="evidence" value="ECO:0007669"/>
    <property type="project" value="InterPro"/>
</dbReference>
<evidence type="ECO:0000313" key="6">
    <source>
        <dbReference type="Proteomes" id="UP000681720"/>
    </source>
</evidence>
<dbReference type="SUPFAM" id="SSF52413">
    <property type="entry name" value="UDP-glucose/GDP-mannose dehydrogenase C-terminal domain"/>
    <property type="match status" value="1"/>
</dbReference>
<dbReference type="AlphaFoldDB" id="A0A8S2MKG6"/>
<dbReference type="PANTHER" id="PTHR43750">
    <property type="entry name" value="UDP-GLUCOSE 6-DEHYDROGENASE TUAD"/>
    <property type="match status" value="1"/>
</dbReference>
<accession>A0A8S2MKG6</accession>
<dbReference type="InterPro" id="IPR001732">
    <property type="entry name" value="UDP-Glc/GDP-Man_DH_N"/>
</dbReference>
<dbReference type="InterPro" id="IPR017476">
    <property type="entry name" value="UDP-Glc/GDP-Man"/>
</dbReference>
<dbReference type="Gene3D" id="3.40.50.720">
    <property type="entry name" value="NAD(P)-binding Rossmann-like Domain"/>
    <property type="match status" value="2"/>
</dbReference>